<gene>
    <name evidence="7" type="primary">CNTN5_1</name>
    <name evidence="7" type="ORF">Ciccas_003270</name>
</gene>
<evidence type="ECO:0000256" key="1">
    <source>
        <dbReference type="ARBA" id="ARBA00022737"/>
    </source>
</evidence>
<dbReference type="EMBL" id="JBJKFK010000291">
    <property type="protein sequence ID" value="KAL3318072.1"/>
    <property type="molecule type" value="Genomic_DNA"/>
</dbReference>
<dbReference type="InterPro" id="IPR003599">
    <property type="entry name" value="Ig_sub"/>
</dbReference>
<organism evidence="7 8">
    <name type="scientific">Cichlidogyrus casuarinus</name>
    <dbReference type="NCBI Taxonomy" id="1844966"/>
    <lineage>
        <taxon>Eukaryota</taxon>
        <taxon>Metazoa</taxon>
        <taxon>Spiralia</taxon>
        <taxon>Lophotrochozoa</taxon>
        <taxon>Platyhelminthes</taxon>
        <taxon>Monogenea</taxon>
        <taxon>Monopisthocotylea</taxon>
        <taxon>Dactylogyridea</taxon>
        <taxon>Ancyrocephalidae</taxon>
        <taxon>Cichlidogyrus</taxon>
    </lineage>
</organism>
<dbReference type="Gene3D" id="2.60.40.10">
    <property type="entry name" value="Immunoglobulins"/>
    <property type="match status" value="6"/>
</dbReference>
<comment type="caution">
    <text evidence="7">The sequence shown here is derived from an EMBL/GenBank/DDBJ whole genome shotgun (WGS) entry which is preliminary data.</text>
</comment>
<dbReference type="Gene3D" id="3.10.100.10">
    <property type="entry name" value="Mannose-Binding Protein A, subunit A"/>
    <property type="match status" value="1"/>
</dbReference>
<dbReference type="Proteomes" id="UP001626550">
    <property type="component" value="Unassembled WGS sequence"/>
</dbReference>
<name>A0ABD2QFJ1_9PLAT</name>
<proteinExistence type="predicted"/>
<feature type="domain" description="Ig-like" evidence="6">
    <location>
        <begin position="346"/>
        <end position="429"/>
    </location>
</feature>
<feature type="domain" description="Ig-like" evidence="6">
    <location>
        <begin position="454"/>
        <end position="539"/>
    </location>
</feature>
<evidence type="ECO:0000313" key="7">
    <source>
        <dbReference type="EMBL" id="KAL3318072.1"/>
    </source>
</evidence>
<feature type="chain" id="PRO_5044807493" evidence="4">
    <location>
        <begin position="20"/>
        <end position="873"/>
    </location>
</feature>
<keyword evidence="8" id="KW-1185">Reference proteome</keyword>
<dbReference type="PROSITE" id="PS50835">
    <property type="entry name" value="IG_LIKE"/>
    <property type="match status" value="6"/>
</dbReference>
<feature type="domain" description="Ig-like" evidence="6">
    <location>
        <begin position="210"/>
        <end position="324"/>
    </location>
</feature>
<evidence type="ECO:0000259" key="6">
    <source>
        <dbReference type="PROSITE" id="PS50835"/>
    </source>
</evidence>
<dbReference type="InterPro" id="IPR016186">
    <property type="entry name" value="C-type_lectin-like/link_sf"/>
</dbReference>
<dbReference type="InterPro" id="IPR001304">
    <property type="entry name" value="C-type_lectin-like"/>
</dbReference>
<feature type="domain" description="C-type lectin" evidence="5">
    <location>
        <begin position="44"/>
        <end position="180"/>
    </location>
</feature>
<evidence type="ECO:0000259" key="5">
    <source>
        <dbReference type="PROSITE" id="PS50041"/>
    </source>
</evidence>
<dbReference type="InterPro" id="IPR007110">
    <property type="entry name" value="Ig-like_dom"/>
</dbReference>
<feature type="domain" description="Ig-like" evidence="6">
    <location>
        <begin position="647"/>
        <end position="749"/>
    </location>
</feature>
<evidence type="ECO:0000256" key="2">
    <source>
        <dbReference type="ARBA" id="ARBA00023157"/>
    </source>
</evidence>
<dbReference type="SMART" id="SM00034">
    <property type="entry name" value="CLECT"/>
    <property type="match status" value="1"/>
</dbReference>
<evidence type="ECO:0000256" key="3">
    <source>
        <dbReference type="ARBA" id="ARBA00023319"/>
    </source>
</evidence>
<dbReference type="SUPFAM" id="SSF48726">
    <property type="entry name" value="Immunoglobulin"/>
    <property type="match status" value="5"/>
</dbReference>
<accession>A0ABD2QFJ1</accession>
<dbReference type="PANTHER" id="PTHR44170">
    <property type="entry name" value="PROTEIN SIDEKICK"/>
    <property type="match status" value="1"/>
</dbReference>
<dbReference type="SMART" id="SM00409">
    <property type="entry name" value="IG"/>
    <property type="match status" value="5"/>
</dbReference>
<dbReference type="CDD" id="cd00037">
    <property type="entry name" value="CLECT"/>
    <property type="match status" value="1"/>
</dbReference>
<dbReference type="FunFam" id="2.60.40.10:FF:000032">
    <property type="entry name" value="palladin isoform X1"/>
    <property type="match status" value="1"/>
</dbReference>
<dbReference type="SMART" id="SM00408">
    <property type="entry name" value="IGc2"/>
    <property type="match status" value="5"/>
</dbReference>
<dbReference type="AlphaFoldDB" id="A0ABD2QFJ1"/>
<dbReference type="Pfam" id="PF07679">
    <property type="entry name" value="I-set"/>
    <property type="match status" value="2"/>
</dbReference>
<evidence type="ECO:0000313" key="8">
    <source>
        <dbReference type="Proteomes" id="UP001626550"/>
    </source>
</evidence>
<dbReference type="InterPro" id="IPR003598">
    <property type="entry name" value="Ig_sub2"/>
</dbReference>
<keyword evidence="1" id="KW-0677">Repeat</keyword>
<dbReference type="SUPFAM" id="SSF56436">
    <property type="entry name" value="C-type lectin-like"/>
    <property type="match status" value="1"/>
</dbReference>
<sequence length="873" mass="97128">MALVLVICMFLLPFVSVNGQEGAYTKCSSYRTLKQGCPGGWIASDTDCYYFIQQPLMTLAKAQAECQNSGGVLLRIDNLQQHYFIADELNRISTNTSLQWFTSGMLDPANFPEFVWQSAPTNLQNVAPDLYGLWITPPPTARDKPNFNQNSPSRLVYAFNNVRWGWDLAKATDTLGYICQAPKDQAEYLKTLTRTIDYGQTDMNNIMFGPCFLIQPEDQWFITYTITSQFFDQQDQKSSVRFECLAVGNPNPMYRWYRTGFSNSSSTTLQRTLIDPKTMMDGRYAIVGGQLSIMNPEKSKDSFKFQCEAYNSFGSVLTQTASIKFASIDEYEKQSRSPIVVEAYTSTTLSCDPPNPTGASLILHYSFLMKNWLTNELEPVRSEFRPGLFVSLANGLLGFSEVTEQDKGDYVCMVSIVTPTENNRKQSIKSPDIPLVVIQSNSPQKNLRIQDFFPAVWPKEPIRGKPARVECFASGDLRRGPLVYTWSREDGKPIDKSLIKDSGRVIEFQAVKISDQGFYICNVRDANGVKAKAEKTNLSIKDRPYFLRSMMDAVVDIGSTAVLSCLASGIPAPTHTWYKGSKTVMSLLLDGTLSSARYNLTEGTSSEATLMIATATLEDSGMFSCIAENGHGSTASSGELKILQLAPNFQKFPLFPSEAMVGGTTVLSCQPEAAPAPEGGTLWYKDNAALSVQPTTIDSLTGKTVCQGTYCRLPSGNLFISTISMGSSGFYECRATNKFGTASSTGLLTIVEELKAVLQPSNRIVEKGTSTWIPCRAKVQSHLDVNYAWYYQGLEIGFDRLDLDARRYELSKFFRPFDRYFGSMQITNIQYDNEGVYQCRIETALQTLTNEGTILLNGPPGKFPNKYKAESGR</sequence>
<dbReference type="GO" id="GO:0016020">
    <property type="term" value="C:membrane"/>
    <property type="evidence" value="ECO:0007669"/>
    <property type="project" value="UniProtKB-SubCell"/>
</dbReference>
<feature type="signal peptide" evidence="4">
    <location>
        <begin position="1"/>
        <end position="19"/>
    </location>
</feature>
<keyword evidence="3" id="KW-0393">Immunoglobulin domain</keyword>
<dbReference type="PROSITE" id="PS50041">
    <property type="entry name" value="C_TYPE_LECTIN_2"/>
    <property type="match status" value="1"/>
</dbReference>
<dbReference type="InterPro" id="IPR036179">
    <property type="entry name" value="Ig-like_dom_sf"/>
</dbReference>
<dbReference type="InterPro" id="IPR013783">
    <property type="entry name" value="Ig-like_fold"/>
</dbReference>
<dbReference type="InterPro" id="IPR013098">
    <property type="entry name" value="Ig_I-set"/>
</dbReference>
<reference evidence="7 8" key="1">
    <citation type="submission" date="2024-11" db="EMBL/GenBank/DDBJ databases">
        <title>Adaptive evolution of stress response genes in parasites aligns with host niche diversity.</title>
        <authorList>
            <person name="Hahn C."/>
            <person name="Resl P."/>
        </authorList>
    </citation>
    <scope>NUCLEOTIDE SEQUENCE [LARGE SCALE GENOMIC DNA]</scope>
    <source>
        <strain evidence="7">EGGRZ-B1_66</strain>
        <tissue evidence="7">Body</tissue>
    </source>
</reference>
<dbReference type="PANTHER" id="PTHR44170:SF6">
    <property type="entry name" value="CONTACTIN"/>
    <property type="match status" value="1"/>
</dbReference>
<keyword evidence="2" id="KW-1015">Disulfide bond</keyword>
<dbReference type="InterPro" id="IPR016187">
    <property type="entry name" value="CTDL_fold"/>
</dbReference>
<feature type="domain" description="Ig-like" evidence="6">
    <location>
        <begin position="752"/>
        <end position="849"/>
    </location>
</feature>
<evidence type="ECO:0000256" key="4">
    <source>
        <dbReference type="SAM" id="SignalP"/>
    </source>
</evidence>
<feature type="domain" description="Ig-like" evidence="6">
    <location>
        <begin position="544"/>
        <end position="641"/>
    </location>
</feature>
<protein>
    <submittedName>
        <fullName evidence="7">Contactin-5</fullName>
    </submittedName>
</protein>
<keyword evidence="4" id="KW-0732">Signal</keyword>